<evidence type="ECO:0000256" key="7">
    <source>
        <dbReference type="ARBA" id="ARBA00023295"/>
    </source>
</evidence>
<comment type="caution">
    <text evidence="9">Lacks conserved residue(s) required for the propagation of feature annotation.</text>
</comment>
<evidence type="ECO:0000256" key="6">
    <source>
        <dbReference type="ARBA" id="ARBA00023277"/>
    </source>
</evidence>
<dbReference type="Proteomes" id="UP000183190">
    <property type="component" value="Unassembled WGS sequence"/>
</dbReference>
<keyword evidence="4" id="KW-0858">Xylan degradation</keyword>
<keyword evidence="8" id="KW-0624">Polysaccharide degradation</keyword>
<dbReference type="InterPro" id="IPR013319">
    <property type="entry name" value="GH11/12"/>
</dbReference>
<dbReference type="OrthoDB" id="1814514at2"/>
<feature type="domain" description="GH11" evidence="10">
    <location>
        <begin position="35"/>
        <end position="245"/>
    </location>
</feature>
<evidence type="ECO:0000256" key="8">
    <source>
        <dbReference type="ARBA" id="ARBA00023326"/>
    </source>
</evidence>
<comment type="pathway">
    <text evidence="2">Glycan degradation; xylan degradation.</text>
</comment>
<evidence type="ECO:0000313" key="12">
    <source>
        <dbReference type="EMBL" id="SEH69586.1"/>
    </source>
</evidence>
<dbReference type="Gene3D" id="2.60.120.180">
    <property type="match status" value="1"/>
</dbReference>
<dbReference type="EC" id="3.2.1.8" evidence="3"/>
<evidence type="ECO:0000259" key="11">
    <source>
        <dbReference type="PROSITE" id="PS51766"/>
    </source>
</evidence>
<evidence type="ECO:0000256" key="4">
    <source>
        <dbReference type="ARBA" id="ARBA00022651"/>
    </source>
</evidence>
<evidence type="ECO:0000256" key="1">
    <source>
        <dbReference type="ARBA" id="ARBA00000681"/>
    </source>
</evidence>
<dbReference type="PROSITE" id="PS51766">
    <property type="entry name" value="DOCKERIN"/>
    <property type="match status" value="1"/>
</dbReference>
<dbReference type="InterPro" id="IPR036439">
    <property type="entry name" value="Dockerin_dom_sf"/>
</dbReference>
<dbReference type="PROSITE" id="PS51761">
    <property type="entry name" value="GH11_3"/>
    <property type="match status" value="1"/>
</dbReference>
<dbReference type="Pfam" id="PF00457">
    <property type="entry name" value="Glyco_hydro_11"/>
    <property type="match status" value="1"/>
</dbReference>
<dbReference type="SUPFAM" id="SSF49899">
    <property type="entry name" value="Concanavalin A-like lectins/glucanases"/>
    <property type="match status" value="1"/>
</dbReference>
<dbReference type="AlphaFoldDB" id="A0A1H6KCR6"/>
<sequence length="559" mass="63091">MHRSFARTAAALTAGFCLLGTVNLPSVISSSKVYAADFFEYGDIDGYHYEIWQQNYIGEINYENTENNGFSASWSNIENSYAMKGEAFEGKDIFASQLKEYNVTYDADIDYMGQNNFCGIYGRMEDPDKLFYIIDSWGSWRPRGNDDENYGSFESNGITYDIYRSIIAQMVCFGDNNSPKYIYYSVARENQAEKIDGTCNIKNTVNVADHFKAWSEAGFELGYMYNIGFDVECYRSSGSVKLNSLDITKEITPELNYGPDFAYKKHGPAEPDEEGRTVYLDFENADEKVGTADEDCQASYSDERSVSGERSVLVSAEGDNKRTFMYEIDPYDFRSDDLVSGIKLFQNSDKAVSFDFEVMFENNSRGRFFADKYSRTVPAGRWVSVEPFHFSVAADRFTKAYLTITANDAVDFCADDLYICEADKYNEIINPSGDRVRGDINHDNSVDMFDIIALRKELIDAGDFSIDAVHDINGDCKLNISDLVLLTRFVLGQEKSIPEPEIGTELYLGNFNKEVNGTAHIVSAYGGNAKAVKTAIRENGTFMAEWENVRNYEALSSRL</sequence>
<dbReference type="EMBL" id="FNWV01000007">
    <property type="protein sequence ID" value="SEH69586.1"/>
    <property type="molecule type" value="Genomic_DNA"/>
</dbReference>
<feature type="domain" description="Dockerin" evidence="11">
    <location>
        <begin position="433"/>
        <end position="499"/>
    </location>
</feature>
<dbReference type="PANTHER" id="PTHR46828:SF2">
    <property type="entry name" value="ENDO-1,4-BETA-XYLANASE A-RELATED"/>
    <property type="match status" value="1"/>
</dbReference>
<dbReference type="Pfam" id="PF00404">
    <property type="entry name" value="Dockerin_1"/>
    <property type="match status" value="1"/>
</dbReference>
<accession>A0A1H6KCR6</accession>
<comment type="catalytic activity">
    <reaction evidence="1">
        <text>Endohydrolysis of (1-&gt;4)-beta-D-xylosidic linkages in xylans.</text>
        <dbReference type="EC" id="3.2.1.8"/>
    </reaction>
</comment>
<gene>
    <name evidence="12" type="ORF">SAMN02910265_02190</name>
</gene>
<evidence type="ECO:0000256" key="2">
    <source>
        <dbReference type="ARBA" id="ARBA00004851"/>
    </source>
</evidence>
<dbReference type="GO" id="GO:0031176">
    <property type="term" value="F:endo-1,4-beta-xylanase activity"/>
    <property type="evidence" value="ECO:0007669"/>
    <property type="project" value="UniProtKB-EC"/>
</dbReference>
<dbReference type="InterPro" id="IPR033123">
    <property type="entry name" value="GH11_dom"/>
</dbReference>
<dbReference type="InterPro" id="IPR002105">
    <property type="entry name" value="Dockerin_1_rpt"/>
</dbReference>
<dbReference type="InterPro" id="IPR013320">
    <property type="entry name" value="ConA-like_dom_sf"/>
</dbReference>
<evidence type="ECO:0000256" key="5">
    <source>
        <dbReference type="ARBA" id="ARBA00022801"/>
    </source>
</evidence>
<dbReference type="InterPro" id="IPR016134">
    <property type="entry name" value="Dockerin_dom"/>
</dbReference>
<evidence type="ECO:0000256" key="9">
    <source>
        <dbReference type="PROSITE-ProRule" id="PRU01097"/>
    </source>
</evidence>
<evidence type="ECO:0000259" key="10">
    <source>
        <dbReference type="PROSITE" id="PS51761"/>
    </source>
</evidence>
<dbReference type="RefSeq" id="WP_074717305.1">
    <property type="nucleotide sequence ID" value="NZ_FNWV01000007.1"/>
</dbReference>
<dbReference type="SUPFAM" id="SSF63446">
    <property type="entry name" value="Type I dockerin domain"/>
    <property type="match status" value="1"/>
</dbReference>
<dbReference type="PANTHER" id="PTHR46828">
    <property type="entry name" value="ENDO-1,4-BETA-XYLANASE A-RELATED"/>
    <property type="match status" value="1"/>
</dbReference>
<keyword evidence="6" id="KW-0119">Carbohydrate metabolism</keyword>
<dbReference type="Gene3D" id="1.10.1330.10">
    <property type="entry name" value="Dockerin domain"/>
    <property type="match status" value="1"/>
</dbReference>
<organism evidence="12 13">
    <name type="scientific">Ruminococcus flavefaciens</name>
    <dbReference type="NCBI Taxonomy" id="1265"/>
    <lineage>
        <taxon>Bacteria</taxon>
        <taxon>Bacillati</taxon>
        <taxon>Bacillota</taxon>
        <taxon>Clostridia</taxon>
        <taxon>Eubacteriales</taxon>
        <taxon>Oscillospiraceae</taxon>
        <taxon>Ruminococcus</taxon>
    </lineage>
</organism>
<keyword evidence="7" id="KW-0326">Glycosidase</keyword>
<dbReference type="UniPathway" id="UPA00114"/>
<evidence type="ECO:0000313" key="13">
    <source>
        <dbReference type="Proteomes" id="UP000183190"/>
    </source>
</evidence>
<protein>
    <recommendedName>
        <fullName evidence="3">endo-1,4-beta-xylanase</fullName>
        <ecNumber evidence="3">3.2.1.8</ecNumber>
    </recommendedName>
</protein>
<dbReference type="GO" id="GO:0045493">
    <property type="term" value="P:xylan catabolic process"/>
    <property type="evidence" value="ECO:0007669"/>
    <property type="project" value="UniProtKB-UniPathway"/>
</dbReference>
<proteinExistence type="inferred from homology"/>
<name>A0A1H6KCR6_RUMFL</name>
<keyword evidence="5 12" id="KW-0378">Hydrolase</keyword>
<dbReference type="Gene3D" id="2.60.120.260">
    <property type="entry name" value="Galactose-binding domain-like"/>
    <property type="match status" value="1"/>
</dbReference>
<reference evidence="12 13" key="1">
    <citation type="submission" date="2016-10" db="EMBL/GenBank/DDBJ databases">
        <authorList>
            <person name="de Groot N.N."/>
        </authorList>
    </citation>
    <scope>NUCLEOTIDE SEQUENCE [LARGE SCALE GENOMIC DNA]</scope>
    <source>
        <strain evidence="12 13">YAD2003</strain>
    </source>
</reference>
<comment type="similarity">
    <text evidence="9">Belongs to the glycosyl hydrolase 11 (cellulase G) family.</text>
</comment>
<dbReference type="InterPro" id="IPR001137">
    <property type="entry name" value="Glyco_hydro_11"/>
</dbReference>
<evidence type="ECO:0000256" key="3">
    <source>
        <dbReference type="ARBA" id="ARBA00012590"/>
    </source>
</evidence>